<dbReference type="SMART" id="SM00879">
    <property type="entry name" value="Brix"/>
    <property type="match status" value="1"/>
</dbReference>
<evidence type="ECO:0000313" key="4">
    <source>
        <dbReference type="Proteomes" id="UP000070412"/>
    </source>
</evidence>
<proteinExistence type="predicted"/>
<sequence>MPRRRKKPKNCHEEPKELINAPHCFVIKRGVIGKNLSQLLVNFRRIMEPFTASKLRVRRKNTIKDFVSMSSYLKVSHIVIFTQSSNASYLRLCKVPRGPTLTYKITEYCLSNDVVANQKRPQINGKLFQNAPLLILNGFGGDKSDDVKIKLQSSMWRNILSTIQRSLLLHHDPDSDTIELRHYSIRVNPCGLTKVIKKLVSNKTIPDLGKFQSIDEAIENVNGQDSDAEDLDNEEVILPQKINQRKGNLVNERSSIKLYELGPRIRLKLIKIEDGIMSGEVLFHSYVTKTAEEIKEQKQKIENRNFLRLSRRKQQEQNVAAKMKTIPKTNGKVNEDFEVENLTENKRKLDSEDDCSDYQISEDELEQLEDLDQV</sequence>
<dbReference type="GO" id="GO:0019843">
    <property type="term" value="F:rRNA binding"/>
    <property type="evidence" value="ECO:0007669"/>
    <property type="project" value="InterPro"/>
</dbReference>
<dbReference type="PANTHER" id="PTHR12661:SF5">
    <property type="entry name" value="SUPPRESSOR OF SWI4 1 HOMOLOG"/>
    <property type="match status" value="1"/>
</dbReference>
<evidence type="ECO:0000259" key="1">
    <source>
        <dbReference type="PROSITE" id="PS50833"/>
    </source>
</evidence>
<evidence type="ECO:0000313" key="2">
    <source>
        <dbReference type="EMBL" id="KAF7495375.1"/>
    </source>
</evidence>
<dbReference type="GO" id="GO:0030687">
    <property type="term" value="C:preribosome, large subunit precursor"/>
    <property type="evidence" value="ECO:0007669"/>
    <property type="project" value="TreeGrafter"/>
</dbReference>
<dbReference type="PANTHER" id="PTHR12661">
    <property type="entry name" value="PETER PAN-RELATED"/>
    <property type="match status" value="1"/>
</dbReference>
<keyword evidence="4" id="KW-1185">Reference proteome</keyword>
<dbReference type="InterPro" id="IPR045112">
    <property type="entry name" value="PPAN-like"/>
</dbReference>
<dbReference type="InterPro" id="IPR007109">
    <property type="entry name" value="Brix"/>
</dbReference>
<accession>A0A834VGW8</accession>
<dbReference type="PROSITE" id="PS50833">
    <property type="entry name" value="BRIX"/>
    <property type="match status" value="1"/>
</dbReference>
<dbReference type="GO" id="GO:0006364">
    <property type="term" value="P:rRNA processing"/>
    <property type="evidence" value="ECO:0007669"/>
    <property type="project" value="InterPro"/>
</dbReference>
<dbReference type="AlphaFoldDB" id="A0A834VGW8"/>
<dbReference type="Pfam" id="PF04427">
    <property type="entry name" value="Brix"/>
    <property type="match status" value="1"/>
</dbReference>
<reference evidence="3" key="3">
    <citation type="submission" date="2022-06" db="UniProtKB">
        <authorList>
            <consortium name="EnsemblMetazoa"/>
        </authorList>
    </citation>
    <scope>IDENTIFICATION</scope>
</reference>
<dbReference type="Proteomes" id="UP000070412">
    <property type="component" value="Unassembled WGS sequence"/>
</dbReference>
<reference evidence="4" key="1">
    <citation type="journal article" date="2020" name="PLoS Negl. Trop. Dis.">
        <title>High-quality nuclear genome for Sarcoptes scabiei-A critical resource for a neglected parasite.</title>
        <authorList>
            <person name="Korhonen P.K."/>
            <person name="Gasser R.B."/>
            <person name="Ma G."/>
            <person name="Wang T."/>
            <person name="Stroehlein A.J."/>
            <person name="Young N.D."/>
            <person name="Ang C.S."/>
            <person name="Fernando D.D."/>
            <person name="Lu H.C."/>
            <person name="Taylor S."/>
            <person name="Reynolds S.L."/>
            <person name="Mofiz E."/>
            <person name="Najaraj S.H."/>
            <person name="Gowda H."/>
            <person name="Madugundu A."/>
            <person name="Renuse S."/>
            <person name="Holt D."/>
            <person name="Pandey A."/>
            <person name="Papenfuss A.T."/>
            <person name="Fischer K."/>
        </authorList>
    </citation>
    <scope>NUCLEOTIDE SEQUENCE [LARGE SCALE GENOMIC DNA]</scope>
</reference>
<dbReference type="EMBL" id="WVUK01000048">
    <property type="protein sequence ID" value="KAF7495375.1"/>
    <property type="molecule type" value="Genomic_DNA"/>
</dbReference>
<protein>
    <submittedName>
        <fullName evidence="2">Protein Peter pan</fullName>
    </submittedName>
</protein>
<name>A0A834VGW8_SARSC</name>
<gene>
    <name evidence="2" type="ORF">SSS_2378</name>
</gene>
<dbReference type="GO" id="GO:0000027">
    <property type="term" value="P:ribosomal large subunit assembly"/>
    <property type="evidence" value="ECO:0007669"/>
    <property type="project" value="TreeGrafter"/>
</dbReference>
<dbReference type="OrthoDB" id="10261452at2759"/>
<organism evidence="2">
    <name type="scientific">Sarcoptes scabiei</name>
    <name type="common">Itch mite</name>
    <name type="synonym">Acarus scabiei</name>
    <dbReference type="NCBI Taxonomy" id="52283"/>
    <lineage>
        <taxon>Eukaryota</taxon>
        <taxon>Metazoa</taxon>
        <taxon>Ecdysozoa</taxon>
        <taxon>Arthropoda</taxon>
        <taxon>Chelicerata</taxon>
        <taxon>Arachnida</taxon>
        <taxon>Acari</taxon>
        <taxon>Acariformes</taxon>
        <taxon>Sarcoptiformes</taxon>
        <taxon>Astigmata</taxon>
        <taxon>Psoroptidia</taxon>
        <taxon>Sarcoptoidea</taxon>
        <taxon>Sarcoptidae</taxon>
        <taxon>Sarcoptinae</taxon>
        <taxon>Sarcoptes</taxon>
    </lineage>
</organism>
<dbReference type="EnsemblMetazoa" id="SSS_2378s_mrna">
    <property type="protein sequence ID" value="KAF7495375.1"/>
    <property type="gene ID" value="SSS_2378"/>
</dbReference>
<evidence type="ECO:0000313" key="3">
    <source>
        <dbReference type="EnsemblMetazoa" id="KAF7495375.1"/>
    </source>
</evidence>
<feature type="domain" description="Brix" evidence="1">
    <location>
        <begin position="22"/>
        <end position="278"/>
    </location>
</feature>
<reference evidence="2" key="2">
    <citation type="submission" date="2020-01" db="EMBL/GenBank/DDBJ databases">
        <authorList>
            <person name="Korhonen P.K.K."/>
            <person name="Guangxu M.G."/>
            <person name="Wang T.W."/>
            <person name="Stroehlein A.J.S."/>
            <person name="Young N.D."/>
            <person name="Ang C.-S.A."/>
            <person name="Fernando D.W.F."/>
            <person name="Lu H.L."/>
            <person name="Taylor S.T."/>
            <person name="Ehtesham M.E.M."/>
            <person name="Najaraj S.H.N."/>
            <person name="Harsha G.H.G."/>
            <person name="Madugundu A.M."/>
            <person name="Renuse S.R."/>
            <person name="Holt D.H."/>
            <person name="Pandey A.P."/>
            <person name="Papenfuss A.P."/>
            <person name="Gasser R.B.G."/>
            <person name="Fischer K.F."/>
        </authorList>
    </citation>
    <scope>NUCLEOTIDE SEQUENCE</scope>
    <source>
        <strain evidence="2">SSS_KF_BRIS2020</strain>
    </source>
</reference>